<proteinExistence type="predicted"/>
<dbReference type="Proteomes" id="UP000476310">
    <property type="component" value="Unassembled WGS sequence"/>
</dbReference>
<keyword evidence="3" id="KW-1185">Reference proteome</keyword>
<evidence type="ECO:0000313" key="3">
    <source>
        <dbReference type="Proteomes" id="UP000476310"/>
    </source>
</evidence>
<sequence>MTTLLDYCSLIRSKNAGPFTLTFDFMCHDRTAYDALIATGFLNKNLFATLYGIPPGQILLVHHPLALAVKVSLPRPTVQGGPHDTDCYAGQQYAPLMDMEIA</sequence>
<evidence type="ECO:0000259" key="1">
    <source>
        <dbReference type="Pfam" id="PF14330"/>
    </source>
</evidence>
<feature type="domain" description="DUF4387" evidence="1">
    <location>
        <begin position="4"/>
        <end position="100"/>
    </location>
</feature>
<gene>
    <name evidence="2" type="ORF">G4H13_00065</name>
</gene>
<dbReference type="RefSeq" id="WP_164422425.1">
    <property type="nucleotide sequence ID" value="NZ_JAAIKT010000001.1"/>
</dbReference>
<evidence type="ECO:0000313" key="2">
    <source>
        <dbReference type="EMBL" id="NEW68845.1"/>
    </source>
</evidence>
<organism evidence="2 3">
    <name type="scientific">Streptomyces rhizosphaericus</name>
    <dbReference type="NCBI Taxonomy" id="114699"/>
    <lineage>
        <taxon>Bacteria</taxon>
        <taxon>Bacillati</taxon>
        <taxon>Actinomycetota</taxon>
        <taxon>Actinomycetes</taxon>
        <taxon>Kitasatosporales</taxon>
        <taxon>Streptomycetaceae</taxon>
        <taxon>Streptomyces</taxon>
        <taxon>Streptomyces violaceusniger group</taxon>
    </lineage>
</organism>
<dbReference type="AlphaFoldDB" id="A0A6G4A6C7"/>
<dbReference type="Pfam" id="PF14330">
    <property type="entry name" value="DUF4387"/>
    <property type="match status" value="1"/>
</dbReference>
<dbReference type="EMBL" id="JAAIKT010000001">
    <property type="protein sequence ID" value="NEW68845.1"/>
    <property type="molecule type" value="Genomic_DNA"/>
</dbReference>
<reference evidence="2" key="1">
    <citation type="submission" date="2020-02" db="EMBL/GenBank/DDBJ databases">
        <title>A new Streptomyces sp. for controlling soil-borne diseases.</title>
        <authorList>
            <person name="Li X."/>
            <person name="Tian Y."/>
            <person name="Gao K."/>
        </authorList>
    </citation>
    <scope>NUCLEOTIDE SEQUENCE [LARGE SCALE GENOMIC DNA]</scope>
    <source>
        <strain evidence="2">0250</strain>
    </source>
</reference>
<comment type="caution">
    <text evidence="2">The sequence shown here is derived from an EMBL/GenBank/DDBJ whole genome shotgun (WGS) entry which is preliminary data.</text>
</comment>
<dbReference type="InterPro" id="IPR025496">
    <property type="entry name" value="DUF4387"/>
</dbReference>
<protein>
    <submittedName>
        <fullName evidence="2">DUF4387 domain-containing protein</fullName>
    </submittedName>
</protein>
<name>A0A6G4A6C7_9ACTN</name>
<accession>A0A6G4A6C7</accession>